<comment type="similarity">
    <text evidence="2">Belongs to the MscS (TC 1.A.23) family.</text>
</comment>
<evidence type="ECO:0000256" key="4">
    <source>
        <dbReference type="ARBA" id="ARBA00022692"/>
    </source>
</evidence>
<dbReference type="InterPro" id="IPR011014">
    <property type="entry name" value="MscS_channel_TM-2"/>
</dbReference>
<dbReference type="Gene3D" id="2.30.30.60">
    <property type="match status" value="1"/>
</dbReference>
<evidence type="ECO:0000256" key="3">
    <source>
        <dbReference type="ARBA" id="ARBA00022475"/>
    </source>
</evidence>
<comment type="subcellular location">
    <subcellularLocation>
        <location evidence="1">Cell membrane</location>
        <topology evidence="1">Multi-pass membrane protein</topology>
    </subcellularLocation>
</comment>
<feature type="transmembrane region" description="Helical" evidence="7">
    <location>
        <begin position="115"/>
        <end position="133"/>
    </location>
</feature>
<keyword evidence="4 7" id="KW-0812">Transmembrane</keyword>
<accession>A0A3B1E7M1</accession>
<dbReference type="Pfam" id="PF21088">
    <property type="entry name" value="MS_channel_1st"/>
    <property type="match status" value="1"/>
</dbReference>
<dbReference type="PANTHER" id="PTHR43634">
    <property type="entry name" value="OW CONDUCTANCE MECHANOSENSITIVE CHANNEL"/>
    <property type="match status" value="1"/>
</dbReference>
<dbReference type="SUPFAM" id="SSF50182">
    <property type="entry name" value="Sm-like ribonucleoproteins"/>
    <property type="match status" value="1"/>
</dbReference>
<feature type="domain" description="Mechanosensitive ion channel MscS C-terminal" evidence="9">
    <location>
        <begin position="208"/>
        <end position="294"/>
    </location>
</feature>
<dbReference type="InterPro" id="IPR023408">
    <property type="entry name" value="MscS_beta-dom_sf"/>
</dbReference>
<dbReference type="InterPro" id="IPR011066">
    <property type="entry name" value="MscS_channel_C_sf"/>
</dbReference>
<dbReference type="PANTHER" id="PTHR43634:SF2">
    <property type="entry name" value="LOW CONDUCTANCE MECHANOSENSITIVE CHANNEL YNAI"/>
    <property type="match status" value="1"/>
</dbReference>
<gene>
    <name evidence="11" type="ORF">MNB_ARC-1_1338</name>
</gene>
<dbReference type="InterPro" id="IPR045042">
    <property type="entry name" value="YnaI-like"/>
</dbReference>
<dbReference type="EMBL" id="UOYO01000047">
    <property type="protein sequence ID" value="VAY88158.1"/>
    <property type="molecule type" value="Genomic_DNA"/>
</dbReference>
<organism evidence="11">
    <name type="scientific">hydrothermal vent metagenome</name>
    <dbReference type="NCBI Taxonomy" id="652676"/>
    <lineage>
        <taxon>unclassified sequences</taxon>
        <taxon>metagenomes</taxon>
        <taxon>ecological metagenomes</taxon>
    </lineage>
</organism>
<dbReference type="Pfam" id="PF00924">
    <property type="entry name" value="MS_channel_2nd"/>
    <property type="match status" value="1"/>
</dbReference>
<keyword evidence="3" id="KW-1003">Cell membrane</keyword>
<dbReference type="Gene3D" id="1.10.287.1260">
    <property type="match status" value="1"/>
</dbReference>
<keyword evidence="5 7" id="KW-1133">Transmembrane helix</keyword>
<feature type="transmembrane region" description="Helical" evidence="7">
    <location>
        <begin position="180"/>
        <end position="200"/>
    </location>
</feature>
<proteinExistence type="inferred from homology"/>
<evidence type="ECO:0000256" key="1">
    <source>
        <dbReference type="ARBA" id="ARBA00004651"/>
    </source>
</evidence>
<protein>
    <recommendedName>
        <fullName evidence="12">Potassium efflux system KefA protein / Small-conductance mechanosensitive channel</fullName>
    </recommendedName>
</protein>
<dbReference type="InterPro" id="IPR049278">
    <property type="entry name" value="MS_channel_C"/>
</dbReference>
<feature type="transmembrane region" description="Helical" evidence="7">
    <location>
        <begin position="90"/>
        <end position="108"/>
    </location>
</feature>
<evidence type="ECO:0000259" key="9">
    <source>
        <dbReference type="Pfam" id="PF21082"/>
    </source>
</evidence>
<dbReference type="Gene3D" id="3.30.70.100">
    <property type="match status" value="1"/>
</dbReference>
<feature type="domain" description="Mechanosensitive ion channel MscS" evidence="8">
    <location>
        <begin position="136"/>
        <end position="202"/>
    </location>
</feature>
<evidence type="ECO:0000256" key="7">
    <source>
        <dbReference type="SAM" id="Phobius"/>
    </source>
</evidence>
<evidence type="ECO:0000259" key="10">
    <source>
        <dbReference type="Pfam" id="PF21088"/>
    </source>
</evidence>
<feature type="transmembrane region" description="Helical" evidence="7">
    <location>
        <begin position="47"/>
        <end position="70"/>
    </location>
</feature>
<feature type="domain" description="Mechanosensitive ion channel transmembrane helices 2/3" evidence="10">
    <location>
        <begin position="93"/>
        <end position="134"/>
    </location>
</feature>
<keyword evidence="6 7" id="KW-0472">Membrane</keyword>
<sequence length="311" mass="34812">MSTKSNIYNLSIKSYINPINFLILVIGFTFAKNILQLDDSINSILTSLARSAFAFGIFWIIFNSLTPLSIGINRFTKSFGEELSVDIANFIIKTLKFLVIAIGFVSILQEWGYNISGFLASLGLVGMAFALAAKDTAGNLFGSLVIFTDKPFKIGDWIKTPDVEGTIESIGIRSTNVRTFAQALVTVPNGILANSAILNWSKMKKRRIKMTLGLTYDTTSNQIEQITADIKQMLRNHSGINQDSMYVYFTSFNDSSLGIFCYFFTKTISWGEYMKVKEDINLKIMKIIESNNTSFAFPTQTLHIENNKSFT</sequence>
<dbReference type="Pfam" id="PF21082">
    <property type="entry name" value="MS_channel_3rd"/>
    <property type="match status" value="1"/>
</dbReference>
<evidence type="ECO:0000256" key="2">
    <source>
        <dbReference type="ARBA" id="ARBA00008017"/>
    </source>
</evidence>
<dbReference type="InterPro" id="IPR010920">
    <property type="entry name" value="LSM_dom_sf"/>
</dbReference>
<evidence type="ECO:0008006" key="12">
    <source>
        <dbReference type="Google" id="ProtNLM"/>
    </source>
</evidence>
<evidence type="ECO:0000313" key="11">
    <source>
        <dbReference type="EMBL" id="VAY88158.1"/>
    </source>
</evidence>
<dbReference type="GO" id="GO:0005886">
    <property type="term" value="C:plasma membrane"/>
    <property type="evidence" value="ECO:0007669"/>
    <property type="project" value="UniProtKB-SubCell"/>
</dbReference>
<reference evidence="11" key="1">
    <citation type="submission" date="2018-10" db="EMBL/GenBank/DDBJ databases">
        <authorList>
            <person name="Aoki K."/>
        </authorList>
    </citation>
    <scope>NUCLEOTIDE SEQUENCE</scope>
</reference>
<dbReference type="SUPFAM" id="SSF82689">
    <property type="entry name" value="Mechanosensitive channel protein MscS (YggB), C-terminal domain"/>
    <property type="match status" value="1"/>
</dbReference>
<name>A0A3B1E7M1_9ZZZZ</name>
<evidence type="ECO:0000256" key="5">
    <source>
        <dbReference type="ARBA" id="ARBA00022989"/>
    </source>
</evidence>
<dbReference type="SUPFAM" id="SSF82861">
    <property type="entry name" value="Mechanosensitive channel protein MscS (YggB), transmembrane region"/>
    <property type="match status" value="1"/>
</dbReference>
<evidence type="ECO:0000256" key="6">
    <source>
        <dbReference type="ARBA" id="ARBA00023136"/>
    </source>
</evidence>
<dbReference type="GO" id="GO:0055085">
    <property type="term" value="P:transmembrane transport"/>
    <property type="evidence" value="ECO:0007669"/>
    <property type="project" value="InterPro"/>
</dbReference>
<dbReference type="InterPro" id="IPR006685">
    <property type="entry name" value="MscS_channel_2nd"/>
</dbReference>
<evidence type="ECO:0000259" key="8">
    <source>
        <dbReference type="Pfam" id="PF00924"/>
    </source>
</evidence>
<dbReference type="AlphaFoldDB" id="A0A3B1E7M1"/>
<feature type="transmembrane region" description="Helical" evidence="7">
    <location>
        <begin position="15"/>
        <end position="35"/>
    </location>
</feature>
<dbReference type="InterPro" id="IPR049142">
    <property type="entry name" value="MS_channel_1st"/>
</dbReference>